<dbReference type="Proteomes" id="UP001497472">
    <property type="component" value="Unassembled WGS sequence"/>
</dbReference>
<evidence type="ECO:0000256" key="15">
    <source>
        <dbReference type="PIRSR" id="PIRSR602402-1"/>
    </source>
</evidence>
<evidence type="ECO:0000256" key="11">
    <source>
        <dbReference type="ARBA" id="ARBA00023004"/>
    </source>
</evidence>
<dbReference type="FunFam" id="1.10.630.10:FF:000182">
    <property type="entry name" value="Cytochrome P450 3A4"/>
    <property type="match status" value="1"/>
</dbReference>
<proteinExistence type="inferred from homology"/>
<evidence type="ECO:0000313" key="18">
    <source>
        <dbReference type="Proteomes" id="UP001497472"/>
    </source>
</evidence>
<keyword evidence="13" id="KW-0472">Membrane</keyword>
<dbReference type="PROSITE" id="PS00086">
    <property type="entry name" value="CYTOCHROME_P450"/>
    <property type="match status" value="1"/>
</dbReference>
<evidence type="ECO:0000256" key="14">
    <source>
        <dbReference type="ARBA" id="ARBA00047827"/>
    </source>
</evidence>
<evidence type="ECO:0000313" key="17">
    <source>
        <dbReference type="EMBL" id="CAK1541964.1"/>
    </source>
</evidence>
<evidence type="ECO:0000256" key="5">
    <source>
        <dbReference type="ARBA" id="ARBA00012109"/>
    </source>
</evidence>
<protein>
    <recommendedName>
        <fullName evidence="5">unspecific monooxygenase</fullName>
        <ecNumber evidence="5">1.14.14.1</ecNumber>
    </recommendedName>
</protein>
<sequence length="485" mass="55543">MFTTALLVVVLIALYSYYTRKFQYWKLRGLAEEAYWRYPEEKVVGFYRGRNPQLVIRDPELAKKVLMTDFFHFYPRGMLSYTHKGEPMFRNLFFADGDVWRLLRQRLTPAFTSGKLRAMFPLIQERAKHLQTRALRLASGPSGAVLDARDLMARYTTDFIGACGFGLDAASLQDEDSEFRKLGVNIFKLGFKHIIKIFLKETFPTLLRDLKFMEHVETNIMHLMREVLKQRNYEPSNRHDFVDLLLECQRQGIIEGESLERAGERCELRMDDELLAAQLFVFFAAGFETSSSATSIALHYLAHNPRVQQKVHKEIDTILAKHDNKLTYDAVKEMSYIEWTFKEAMRLFPPLGYLTRECARKYTFEELNLTVDEGVKVFIPLQAMHNDPKHFDAPHEFRPERFDPTAPDAQRYKHVYIPFGDGPRACIGARLGLMQSVAGLAAVLAVCSVSPAPNAPPFPSLNPASNVVQTVKTGVPVVFKPRSAA</sequence>
<accession>A0AAV1IXJ7</accession>
<keyword evidence="9" id="KW-0492">Microsome</keyword>
<comment type="subcellular location">
    <subcellularLocation>
        <location evidence="3">Endoplasmic reticulum membrane</location>
        <topology evidence="3">Peripheral membrane protein</topology>
    </subcellularLocation>
    <subcellularLocation>
        <location evidence="2">Microsome membrane</location>
        <topology evidence="2">Peripheral membrane protein</topology>
    </subcellularLocation>
</comment>
<keyword evidence="11 15" id="KW-0408">Iron</keyword>
<dbReference type="InterPro" id="IPR001128">
    <property type="entry name" value="Cyt_P450"/>
</dbReference>
<dbReference type="Gene3D" id="1.10.630.10">
    <property type="entry name" value="Cytochrome P450"/>
    <property type="match status" value="1"/>
</dbReference>
<dbReference type="PANTHER" id="PTHR24292:SF54">
    <property type="entry name" value="CYP9F3-RELATED"/>
    <property type="match status" value="1"/>
</dbReference>
<evidence type="ECO:0000256" key="9">
    <source>
        <dbReference type="ARBA" id="ARBA00022848"/>
    </source>
</evidence>
<evidence type="ECO:0000256" key="13">
    <source>
        <dbReference type="ARBA" id="ARBA00023136"/>
    </source>
</evidence>
<dbReference type="GO" id="GO:0020037">
    <property type="term" value="F:heme binding"/>
    <property type="evidence" value="ECO:0007669"/>
    <property type="project" value="InterPro"/>
</dbReference>
<keyword evidence="6 15" id="KW-0349">Heme</keyword>
<dbReference type="PRINTS" id="PR00385">
    <property type="entry name" value="P450"/>
</dbReference>
<evidence type="ECO:0000256" key="16">
    <source>
        <dbReference type="RuleBase" id="RU000461"/>
    </source>
</evidence>
<dbReference type="PRINTS" id="PR00464">
    <property type="entry name" value="EP450II"/>
</dbReference>
<evidence type="ECO:0000256" key="3">
    <source>
        <dbReference type="ARBA" id="ARBA00004406"/>
    </source>
</evidence>
<dbReference type="InterPro" id="IPR017972">
    <property type="entry name" value="Cyt_P450_CS"/>
</dbReference>
<evidence type="ECO:0000256" key="4">
    <source>
        <dbReference type="ARBA" id="ARBA00010617"/>
    </source>
</evidence>
<reference evidence="17 18" key="1">
    <citation type="submission" date="2023-11" db="EMBL/GenBank/DDBJ databases">
        <authorList>
            <person name="Okamura Y."/>
        </authorList>
    </citation>
    <scope>NUCLEOTIDE SEQUENCE [LARGE SCALE GENOMIC DNA]</scope>
</reference>
<name>A0AAV1IXJ7_9NEOP</name>
<dbReference type="EC" id="1.14.14.1" evidence="5"/>
<evidence type="ECO:0000256" key="12">
    <source>
        <dbReference type="ARBA" id="ARBA00023033"/>
    </source>
</evidence>
<keyword evidence="18" id="KW-1185">Reference proteome</keyword>
<evidence type="ECO:0000256" key="6">
    <source>
        <dbReference type="ARBA" id="ARBA00022617"/>
    </source>
</evidence>
<evidence type="ECO:0000256" key="8">
    <source>
        <dbReference type="ARBA" id="ARBA00022824"/>
    </source>
</evidence>
<comment type="similarity">
    <text evidence="4 16">Belongs to the cytochrome P450 family.</text>
</comment>
<keyword evidence="10 16" id="KW-0560">Oxidoreductase</keyword>
<dbReference type="GO" id="GO:0005789">
    <property type="term" value="C:endoplasmic reticulum membrane"/>
    <property type="evidence" value="ECO:0007669"/>
    <property type="project" value="UniProtKB-SubCell"/>
</dbReference>
<dbReference type="AlphaFoldDB" id="A0AAV1IXJ7"/>
<dbReference type="InterPro" id="IPR050476">
    <property type="entry name" value="Insect_CytP450_Detox"/>
</dbReference>
<keyword evidence="7 15" id="KW-0479">Metal-binding</keyword>
<evidence type="ECO:0000256" key="1">
    <source>
        <dbReference type="ARBA" id="ARBA00001971"/>
    </source>
</evidence>
<organism evidence="17 18">
    <name type="scientific">Leptosia nina</name>
    <dbReference type="NCBI Taxonomy" id="320188"/>
    <lineage>
        <taxon>Eukaryota</taxon>
        <taxon>Metazoa</taxon>
        <taxon>Ecdysozoa</taxon>
        <taxon>Arthropoda</taxon>
        <taxon>Hexapoda</taxon>
        <taxon>Insecta</taxon>
        <taxon>Pterygota</taxon>
        <taxon>Neoptera</taxon>
        <taxon>Endopterygota</taxon>
        <taxon>Lepidoptera</taxon>
        <taxon>Glossata</taxon>
        <taxon>Ditrysia</taxon>
        <taxon>Papilionoidea</taxon>
        <taxon>Pieridae</taxon>
        <taxon>Pierinae</taxon>
        <taxon>Leptosia</taxon>
    </lineage>
</organism>
<dbReference type="EMBL" id="CAVLEF010000003">
    <property type="protein sequence ID" value="CAK1541964.1"/>
    <property type="molecule type" value="Genomic_DNA"/>
</dbReference>
<evidence type="ECO:0000256" key="2">
    <source>
        <dbReference type="ARBA" id="ARBA00004174"/>
    </source>
</evidence>
<keyword evidence="12 16" id="KW-0503">Monooxygenase</keyword>
<comment type="catalytic activity">
    <reaction evidence="14">
        <text>an organic molecule + reduced [NADPH--hemoprotein reductase] + O2 = an alcohol + oxidized [NADPH--hemoprotein reductase] + H2O + H(+)</text>
        <dbReference type="Rhea" id="RHEA:17149"/>
        <dbReference type="Rhea" id="RHEA-COMP:11964"/>
        <dbReference type="Rhea" id="RHEA-COMP:11965"/>
        <dbReference type="ChEBI" id="CHEBI:15377"/>
        <dbReference type="ChEBI" id="CHEBI:15378"/>
        <dbReference type="ChEBI" id="CHEBI:15379"/>
        <dbReference type="ChEBI" id="CHEBI:30879"/>
        <dbReference type="ChEBI" id="CHEBI:57618"/>
        <dbReference type="ChEBI" id="CHEBI:58210"/>
        <dbReference type="ChEBI" id="CHEBI:142491"/>
        <dbReference type="EC" id="1.14.14.1"/>
    </reaction>
</comment>
<dbReference type="Pfam" id="PF00067">
    <property type="entry name" value="p450"/>
    <property type="match status" value="1"/>
</dbReference>
<dbReference type="InterPro" id="IPR002402">
    <property type="entry name" value="Cyt_P450_E_grp-II"/>
</dbReference>
<dbReference type="InterPro" id="IPR036396">
    <property type="entry name" value="Cyt_P450_sf"/>
</dbReference>
<gene>
    <name evidence="17" type="ORF">LNINA_LOCUS1908</name>
</gene>
<feature type="binding site" description="axial binding residue" evidence="15">
    <location>
        <position position="426"/>
    </location>
    <ligand>
        <name>heme</name>
        <dbReference type="ChEBI" id="CHEBI:30413"/>
    </ligand>
    <ligandPart>
        <name>Fe</name>
        <dbReference type="ChEBI" id="CHEBI:18248"/>
    </ligandPart>
</feature>
<dbReference type="CDD" id="cd11056">
    <property type="entry name" value="CYP6-like"/>
    <property type="match status" value="1"/>
</dbReference>
<comment type="cofactor">
    <cofactor evidence="1 15">
        <name>heme</name>
        <dbReference type="ChEBI" id="CHEBI:30413"/>
    </cofactor>
</comment>
<comment type="caution">
    <text evidence="17">The sequence shown here is derived from an EMBL/GenBank/DDBJ whole genome shotgun (WGS) entry which is preliminary data.</text>
</comment>
<dbReference type="PANTHER" id="PTHR24292">
    <property type="entry name" value="CYTOCHROME P450"/>
    <property type="match status" value="1"/>
</dbReference>
<dbReference type="SUPFAM" id="SSF48264">
    <property type="entry name" value="Cytochrome P450"/>
    <property type="match status" value="1"/>
</dbReference>
<dbReference type="GO" id="GO:0016712">
    <property type="term" value="F:oxidoreductase activity, acting on paired donors, with incorporation or reduction of molecular oxygen, reduced flavin or flavoprotein as one donor, and incorporation of one atom of oxygen"/>
    <property type="evidence" value="ECO:0007669"/>
    <property type="project" value="UniProtKB-EC"/>
</dbReference>
<evidence type="ECO:0000256" key="7">
    <source>
        <dbReference type="ARBA" id="ARBA00022723"/>
    </source>
</evidence>
<dbReference type="GO" id="GO:0005506">
    <property type="term" value="F:iron ion binding"/>
    <property type="evidence" value="ECO:0007669"/>
    <property type="project" value="InterPro"/>
</dbReference>
<keyword evidence="8" id="KW-0256">Endoplasmic reticulum</keyword>
<evidence type="ECO:0000256" key="10">
    <source>
        <dbReference type="ARBA" id="ARBA00023002"/>
    </source>
</evidence>